<dbReference type="HOGENOM" id="CLU_945102_0_0_1"/>
<dbReference type="AlphaFoldDB" id="M2QUF9"/>
<evidence type="ECO:0000313" key="3">
    <source>
        <dbReference type="EMBL" id="EMD35715.1"/>
    </source>
</evidence>
<dbReference type="STRING" id="914234.M2QUF9"/>
<dbReference type="OrthoDB" id="2115716at2759"/>
<dbReference type="GO" id="GO:0003723">
    <property type="term" value="F:RNA binding"/>
    <property type="evidence" value="ECO:0007669"/>
    <property type="project" value="TreeGrafter"/>
</dbReference>
<dbReference type="GO" id="GO:0005634">
    <property type="term" value="C:nucleus"/>
    <property type="evidence" value="ECO:0007669"/>
    <property type="project" value="TreeGrafter"/>
</dbReference>
<dbReference type="PANTHER" id="PTHR23077">
    <property type="entry name" value="AAA-FAMILY ATPASE"/>
    <property type="match status" value="1"/>
</dbReference>
<feature type="domain" description="AAA+ ATPase" evidence="2">
    <location>
        <begin position="58"/>
        <end position="182"/>
    </location>
</feature>
<keyword evidence="1" id="KW-0067">ATP-binding</keyword>
<dbReference type="Proteomes" id="UP000016930">
    <property type="component" value="Unassembled WGS sequence"/>
</dbReference>
<dbReference type="Pfam" id="PF00004">
    <property type="entry name" value="AAA"/>
    <property type="match status" value="1"/>
</dbReference>
<dbReference type="GO" id="GO:0016887">
    <property type="term" value="F:ATP hydrolysis activity"/>
    <property type="evidence" value="ECO:0007669"/>
    <property type="project" value="InterPro"/>
</dbReference>
<gene>
    <name evidence="3" type="ORF">CERSUDRAFT_138406</name>
</gene>
<dbReference type="GO" id="GO:1990275">
    <property type="term" value="F:preribosome binding"/>
    <property type="evidence" value="ECO:0007669"/>
    <property type="project" value="TreeGrafter"/>
</dbReference>
<evidence type="ECO:0000259" key="2">
    <source>
        <dbReference type="SMART" id="SM00382"/>
    </source>
</evidence>
<dbReference type="Gene3D" id="3.40.50.300">
    <property type="entry name" value="P-loop containing nucleotide triphosphate hydrolases"/>
    <property type="match status" value="1"/>
</dbReference>
<dbReference type="GO" id="GO:0042254">
    <property type="term" value="P:ribosome biogenesis"/>
    <property type="evidence" value="ECO:0007669"/>
    <property type="project" value="TreeGrafter"/>
</dbReference>
<comment type="similarity">
    <text evidence="1">Belongs to the AAA ATPase family.</text>
</comment>
<dbReference type="InterPro" id="IPR003959">
    <property type="entry name" value="ATPase_AAA_core"/>
</dbReference>
<dbReference type="GO" id="GO:0005524">
    <property type="term" value="F:ATP binding"/>
    <property type="evidence" value="ECO:0007669"/>
    <property type="project" value="UniProtKB-KW"/>
</dbReference>
<sequence length="305" mass="34536">MWVFEGGEWSKSKSLFRAVQSASWDDIVLDESFREGLRRDTETFFASKETYKSLGVGWKRGLLLLGPPGNGKTESIKALLREFSHYSALYVKSINSHMGPEYGVHSVFEHARKHSPCILVLEDLDSMIIDRIRSFFLNELDGLAENEGILTIATTNHPENIDDAILNRPSRFDVKYNFALPSFQLRAKFAAMWLRKFHTLNTGMIFQRPDAELAKSIAEQTEEWSFAFLKELFVSFLLRVAHDKSLEMNSGGPLDEVLLDQVDKLAPQVLIAKNDPFDDARSTGSPMVHSVRLPSGMMHARPLSL</sequence>
<dbReference type="SMART" id="SM00382">
    <property type="entry name" value="AAA"/>
    <property type="match status" value="1"/>
</dbReference>
<dbReference type="InterPro" id="IPR027417">
    <property type="entry name" value="P-loop_NTPase"/>
</dbReference>
<organism evidence="3 4">
    <name type="scientific">Ceriporiopsis subvermispora (strain B)</name>
    <name type="common">White-rot fungus</name>
    <name type="synonym">Gelatoporia subvermispora</name>
    <dbReference type="NCBI Taxonomy" id="914234"/>
    <lineage>
        <taxon>Eukaryota</taxon>
        <taxon>Fungi</taxon>
        <taxon>Dikarya</taxon>
        <taxon>Basidiomycota</taxon>
        <taxon>Agaricomycotina</taxon>
        <taxon>Agaricomycetes</taxon>
        <taxon>Polyporales</taxon>
        <taxon>Gelatoporiaceae</taxon>
        <taxon>Gelatoporia</taxon>
    </lineage>
</organism>
<keyword evidence="1" id="KW-0547">Nucleotide-binding</keyword>
<proteinExistence type="inferred from homology"/>
<dbReference type="CDD" id="cd19481">
    <property type="entry name" value="RecA-like_protease"/>
    <property type="match status" value="1"/>
</dbReference>
<dbReference type="SUPFAM" id="SSF52540">
    <property type="entry name" value="P-loop containing nucleoside triphosphate hydrolases"/>
    <property type="match status" value="1"/>
</dbReference>
<evidence type="ECO:0000313" key="4">
    <source>
        <dbReference type="Proteomes" id="UP000016930"/>
    </source>
</evidence>
<keyword evidence="4" id="KW-1185">Reference proteome</keyword>
<dbReference type="InterPro" id="IPR050168">
    <property type="entry name" value="AAA_ATPase_domain"/>
</dbReference>
<dbReference type="PANTHER" id="PTHR23077:SF132">
    <property type="entry name" value="ATP-DEPENDENT ZN PROTEASE"/>
    <property type="match status" value="1"/>
</dbReference>
<protein>
    <recommendedName>
        <fullName evidence="2">AAA+ ATPase domain-containing protein</fullName>
    </recommendedName>
</protein>
<accession>M2QUF9</accession>
<dbReference type="EMBL" id="KB445799">
    <property type="protein sequence ID" value="EMD35715.1"/>
    <property type="molecule type" value="Genomic_DNA"/>
</dbReference>
<dbReference type="InterPro" id="IPR003960">
    <property type="entry name" value="ATPase_AAA_CS"/>
</dbReference>
<name>M2QUF9_CERS8</name>
<evidence type="ECO:0000256" key="1">
    <source>
        <dbReference type="RuleBase" id="RU003651"/>
    </source>
</evidence>
<reference evidence="3 4" key="1">
    <citation type="journal article" date="2012" name="Proc. Natl. Acad. Sci. U.S.A.">
        <title>Comparative genomics of Ceriporiopsis subvermispora and Phanerochaete chrysosporium provide insight into selective ligninolysis.</title>
        <authorList>
            <person name="Fernandez-Fueyo E."/>
            <person name="Ruiz-Duenas F.J."/>
            <person name="Ferreira P."/>
            <person name="Floudas D."/>
            <person name="Hibbett D.S."/>
            <person name="Canessa P."/>
            <person name="Larrondo L.F."/>
            <person name="James T.Y."/>
            <person name="Seelenfreund D."/>
            <person name="Lobos S."/>
            <person name="Polanco R."/>
            <person name="Tello M."/>
            <person name="Honda Y."/>
            <person name="Watanabe T."/>
            <person name="Watanabe T."/>
            <person name="Ryu J.S."/>
            <person name="Kubicek C.P."/>
            <person name="Schmoll M."/>
            <person name="Gaskell J."/>
            <person name="Hammel K.E."/>
            <person name="St John F.J."/>
            <person name="Vanden Wymelenberg A."/>
            <person name="Sabat G."/>
            <person name="Splinter BonDurant S."/>
            <person name="Syed K."/>
            <person name="Yadav J.S."/>
            <person name="Doddapaneni H."/>
            <person name="Subramanian V."/>
            <person name="Lavin J.L."/>
            <person name="Oguiza J.A."/>
            <person name="Perez G."/>
            <person name="Pisabarro A.G."/>
            <person name="Ramirez L."/>
            <person name="Santoyo F."/>
            <person name="Master E."/>
            <person name="Coutinho P.M."/>
            <person name="Henrissat B."/>
            <person name="Lombard V."/>
            <person name="Magnuson J.K."/>
            <person name="Kuees U."/>
            <person name="Hori C."/>
            <person name="Igarashi K."/>
            <person name="Samejima M."/>
            <person name="Held B.W."/>
            <person name="Barry K.W."/>
            <person name="LaButti K.M."/>
            <person name="Lapidus A."/>
            <person name="Lindquist E.A."/>
            <person name="Lucas S.M."/>
            <person name="Riley R."/>
            <person name="Salamov A.A."/>
            <person name="Hoffmeister D."/>
            <person name="Schwenk D."/>
            <person name="Hadar Y."/>
            <person name="Yarden O."/>
            <person name="de Vries R.P."/>
            <person name="Wiebenga A."/>
            <person name="Stenlid J."/>
            <person name="Eastwood D."/>
            <person name="Grigoriev I.V."/>
            <person name="Berka R.M."/>
            <person name="Blanchette R.A."/>
            <person name="Kersten P."/>
            <person name="Martinez A.T."/>
            <person name="Vicuna R."/>
            <person name="Cullen D."/>
        </authorList>
    </citation>
    <scope>NUCLEOTIDE SEQUENCE [LARGE SCALE GENOMIC DNA]</scope>
    <source>
        <strain evidence="3 4">B</strain>
    </source>
</reference>
<dbReference type="PROSITE" id="PS00674">
    <property type="entry name" value="AAA"/>
    <property type="match status" value="1"/>
</dbReference>
<dbReference type="InterPro" id="IPR003593">
    <property type="entry name" value="AAA+_ATPase"/>
</dbReference>